<sequence length="287" mass="32244">MVKFHDSLDQSHVEFITSQPLFFVASAPWAGSHINISPKAHPSKTFSILGPNTVAYLDATGSGCETISHVYENGRVTLMFSSFGPSPKIIRLYCTGRVIEKWDQYYQELRAKMATENGDEVDFTGARAVIVLRIKKVQTSCGFALPADGIEGDATAFADHEHSHSHDDVSRPRETLEVWSRKKLEKQEMADYQKNMNHRSLDGLPGLMSARRTRDENFAVEDTKAWLRKVNKQQDAVALGIGFGVLLMLVLHVVGVLHIQPKFLYTILEYQKRHLGIVDTTDIKSEL</sequence>
<dbReference type="InterPro" id="IPR011576">
    <property type="entry name" value="Pyridox_Oxase_N"/>
</dbReference>
<dbReference type="EMBL" id="ML977502">
    <property type="protein sequence ID" value="KAF2131275.1"/>
    <property type="molecule type" value="Genomic_DNA"/>
</dbReference>
<dbReference type="InterPro" id="IPR012349">
    <property type="entry name" value="Split_barrel_FMN-bd"/>
</dbReference>
<name>A0A6A6AJJ2_9PLEO</name>
<organism evidence="3 4">
    <name type="scientific">Dothidotthia symphoricarpi CBS 119687</name>
    <dbReference type="NCBI Taxonomy" id="1392245"/>
    <lineage>
        <taxon>Eukaryota</taxon>
        <taxon>Fungi</taxon>
        <taxon>Dikarya</taxon>
        <taxon>Ascomycota</taxon>
        <taxon>Pezizomycotina</taxon>
        <taxon>Dothideomycetes</taxon>
        <taxon>Pleosporomycetidae</taxon>
        <taxon>Pleosporales</taxon>
        <taxon>Dothidotthiaceae</taxon>
        <taxon>Dothidotthia</taxon>
    </lineage>
</organism>
<dbReference type="Proteomes" id="UP000799771">
    <property type="component" value="Unassembled WGS sequence"/>
</dbReference>
<dbReference type="AlphaFoldDB" id="A0A6A6AJJ2"/>
<evidence type="ECO:0000313" key="3">
    <source>
        <dbReference type="EMBL" id="KAF2131275.1"/>
    </source>
</evidence>
<dbReference type="Pfam" id="PF01243">
    <property type="entry name" value="PNPOx_N"/>
    <property type="match status" value="1"/>
</dbReference>
<dbReference type="RefSeq" id="XP_033525662.1">
    <property type="nucleotide sequence ID" value="XM_033662437.1"/>
</dbReference>
<evidence type="ECO:0000313" key="4">
    <source>
        <dbReference type="Proteomes" id="UP000799771"/>
    </source>
</evidence>
<dbReference type="SUPFAM" id="SSF50475">
    <property type="entry name" value="FMN-binding split barrel"/>
    <property type="match status" value="1"/>
</dbReference>
<dbReference type="PANTHER" id="PTHR39336">
    <property type="entry name" value="PYRIDOXAMINE PHOSPHATE OXIDASE FAMILY PROTEIN (AFU_ORTHOLOGUE AFUA_6G11440)"/>
    <property type="match status" value="1"/>
</dbReference>
<feature type="transmembrane region" description="Helical" evidence="1">
    <location>
        <begin position="236"/>
        <end position="259"/>
    </location>
</feature>
<dbReference type="PANTHER" id="PTHR39336:SF1">
    <property type="entry name" value="PYRIDOXAMINE PHOSPHATE OXIDASE FAMILY PROTEIN (AFU_ORTHOLOGUE AFUA_6G11440)"/>
    <property type="match status" value="1"/>
</dbReference>
<evidence type="ECO:0000256" key="1">
    <source>
        <dbReference type="SAM" id="Phobius"/>
    </source>
</evidence>
<protein>
    <recommendedName>
        <fullName evidence="2">Pyridoxamine 5'-phosphate oxidase N-terminal domain-containing protein</fullName>
    </recommendedName>
</protein>
<gene>
    <name evidence="3" type="ORF">P153DRAFT_191624</name>
</gene>
<keyword evidence="1" id="KW-0812">Transmembrane</keyword>
<evidence type="ECO:0000259" key="2">
    <source>
        <dbReference type="Pfam" id="PF01243"/>
    </source>
</evidence>
<keyword evidence="4" id="KW-1185">Reference proteome</keyword>
<feature type="domain" description="Pyridoxamine 5'-phosphate oxidase N-terminal" evidence="2">
    <location>
        <begin position="9"/>
        <end position="141"/>
    </location>
</feature>
<dbReference type="GeneID" id="54402869"/>
<keyword evidence="1" id="KW-0472">Membrane</keyword>
<keyword evidence="1" id="KW-1133">Transmembrane helix</keyword>
<accession>A0A6A6AJJ2</accession>
<dbReference type="OrthoDB" id="539398at2759"/>
<dbReference type="Gene3D" id="2.30.110.10">
    <property type="entry name" value="Electron Transport, Fmn-binding Protein, Chain A"/>
    <property type="match status" value="1"/>
</dbReference>
<proteinExistence type="predicted"/>
<reference evidence="3" key="1">
    <citation type="journal article" date="2020" name="Stud. Mycol.">
        <title>101 Dothideomycetes genomes: a test case for predicting lifestyles and emergence of pathogens.</title>
        <authorList>
            <person name="Haridas S."/>
            <person name="Albert R."/>
            <person name="Binder M."/>
            <person name="Bloem J."/>
            <person name="Labutti K."/>
            <person name="Salamov A."/>
            <person name="Andreopoulos B."/>
            <person name="Baker S."/>
            <person name="Barry K."/>
            <person name="Bills G."/>
            <person name="Bluhm B."/>
            <person name="Cannon C."/>
            <person name="Castanera R."/>
            <person name="Culley D."/>
            <person name="Daum C."/>
            <person name="Ezra D."/>
            <person name="Gonzalez J."/>
            <person name="Henrissat B."/>
            <person name="Kuo A."/>
            <person name="Liang C."/>
            <person name="Lipzen A."/>
            <person name="Lutzoni F."/>
            <person name="Magnuson J."/>
            <person name="Mondo S."/>
            <person name="Nolan M."/>
            <person name="Ohm R."/>
            <person name="Pangilinan J."/>
            <person name="Park H.-J."/>
            <person name="Ramirez L."/>
            <person name="Alfaro M."/>
            <person name="Sun H."/>
            <person name="Tritt A."/>
            <person name="Yoshinaga Y."/>
            <person name="Zwiers L.-H."/>
            <person name="Turgeon B."/>
            <person name="Goodwin S."/>
            <person name="Spatafora J."/>
            <person name="Crous P."/>
            <person name="Grigoriev I."/>
        </authorList>
    </citation>
    <scope>NUCLEOTIDE SEQUENCE</scope>
    <source>
        <strain evidence="3">CBS 119687</strain>
    </source>
</reference>